<protein>
    <submittedName>
        <fullName evidence="3">Uncharacterized protein</fullName>
    </submittedName>
</protein>
<feature type="region of interest" description="Disordered" evidence="1">
    <location>
        <begin position="62"/>
        <end position="115"/>
    </location>
</feature>
<reference evidence="3" key="1">
    <citation type="submission" date="2022-11" db="UniProtKB">
        <authorList>
            <consortium name="WormBaseParasite"/>
        </authorList>
    </citation>
    <scope>IDENTIFICATION</scope>
</reference>
<evidence type="ECO:0000256" key="1">
    <source>
        <dbReference type="SAM" id="MobiDB-lite"/>
    </source>
</evidence>
<dbReference type="AlphaFoldDB" id="A0A915DJS4"/>
<keyword evidence="2" id="KW-1185">Reference proteome</keyword>
<dbReference type="Pfam" id="PF03564">
    <property type="entry name" value="DUF1759"/>
    <property type="match status" value="1"/>
</dbReference>
<accession>A0A915DJS4</accession>
<evidence type="ECO:0000313" key="3">
    <source>
        <dbReference type="WBParaSite" id="jg20736"/>
    </source>
</evidence>
<dbReference type="Proteomes" id="UP000887574">
    <property type="component" value="Unplaced"/>
</dbReference>
<proteinExistence type="predicted"/>
<name>A0A915DJS4_9BILA</name>
<organism evidence="2 3">
    <name type="scientific">Ditylenchus dipsaci</name>
    <dbReference type="NCBI Taxonomy" id="166011"/>
    <lineage>
        <taxon>Eukaryota</taxon>
        <taxon>Metazoa</taxon>
        <taxon>Ecdysozoa</taxon>
        <taxon>Nematoda</taxon>
        <taxon>Chromadorea</taxon>
        <taxon>Rhabditida</taxon>
        <taxon>Tylenchina</taxon>
        <taxon>Tylenchomorpha</taxon>
        <taxon>Sphaerularioidea</taxon>
        <taxon>Anguinidae</taxon>
        <taxon>Anguininae</taxon>
        <taxon>Ditylenchus</taxon>
    </lineage>
</organism>
<evidence type="ECO:0000313" key="2">
    <source>
        <dbReference type="Proteomes" id="UP000887574"/>
    </source>
</evidence>
<sequence length="190" mass="20775">MPEAEEKNLVMTQKPQILPYKVVYCLNGPPHIEQAGDSLKSLLANLDEAKIAVTPRAQAVQIPAIKSPSSEGIELSGKNGGDVPADHPQQPQHGSCRKNDPSAGPPRRPGQGSFGSLSIVDDNYQIALDILKSKYGDSATVIRDLYQQLATLKPCHTFEEVQIFLLKLDKIIRLLKNNHQDIEGRPCGFS</sequence>
<dbReference type="InterPro" id="IPR005312">
    <property type="entry name" value="DUF1759"/>
</dbReference>
<dbReference type="WBParaSite" id="jg20736">
    <property type="protein sequence ID" value="jg20736"/>
    <property type="gene ID" value="jg20736"/>
</dbReference>